<evidence type="ECO:0000313" key="1">
    <source>
        <dbReference type="EMBL" id="MSE21125.1"/>
    </source>
</evidence>
<proteinExistence type="predicted"/>
<name>A0A844EFW0_9LACO</name>
<sequence length="110" mass="12012">MRRATGDAVSKPALIEVPGFGASIKAGLEVSVSCVVHRTRRCTAFAAVGASLVAFSNLRWNLNVIIIKKHQRSSLCRIVGAFGLMSWKLNADRLPQDPTKKGIRTQQPIR</sequence>
<reference evidence="1 2" key="1">
    <citation type="submission" date="2019-11" db="EMBL/GenBank/DDBJ databases">
        <title>Draft Genome Sequence of Plant Growth-Promoting Rhizosphere-Associated Bacteria.</title>
        <authorList>
            <person name="Vasilyev I.Y."/>
            <person name="Radchenko V."/>
            <person name="Ilnitskaya E.V."/>
        </authorList>
    </citation>
    <scope>NUCLEOTIDE SEQUENCE [LARGE SCALE GENOMIC DNA]</scope>
    <source>
        <strain evidence="1 2">VRA_07sq_f</strain>
    </source>
</reference>
<accession>A0A844EFW0</accession>
<organism evidence="1 2">
    <name type="scientific">Lentilactobacillus parabuchneri</name>
    <dbReference type="NCBI Taxonomy" id="152331"/>
    <lineage>
        <taxon>Bacteria</taxon>
        <taxon>Bacillati</taxon>
        <taxon>Bacillota</taxon>
        <taxon>Bacilli</taxon>
        <taxon>Lactobacillales</taxon>
        <taxon>Lactobacillaceae</taxon>
        <taxon>Lentilactobacillus</taxon>
    </lineage>
</organism>
<evidence type="ECO:0000313" key="2">
    <source>
        <dbReference type="Proteomes" id="UP000491237"/>
    </source>
</evidence>
<dbReference type="AlphaFoldDB" id="A0A844EFW0"/>
<dbReference type="EMBL" id="WKKY01000277">
    <property type="protein sequence ID" value="MSE21125.1"/>
    <property type="molecule type" value="Genomic_DNA"/>
</dbReference>
<gene>
    <name evidence="1" type="ORF">GKC44_07680</name>
</gene>
<comment type="caution">
    <text evidence="1">The sequence shown here is derived from an EMBL/GenBank/DDBJ whole genome shotgun (WGS) entry which is preliminary data.</text>
</comment>
<protein>
    <submittedName>
        <fullName evidence="1">Uncharacterized protein</fullName>
    </submittedName>
</protein>
<dbReference type="Proteomes" id="UP000491237">
    <property type="component" value="Unassembled WGS sequence"/>
</dbReference>